<dbReference type="EMBL" id="JABCMA010000006">
    <property type="protein sequence ID" value="NMR73657.1"/>
    <property type="molecule type" value="Genomic_DNA"/>
</dbReference>
<organism evidence="1 2">
    <name type="scientific">Vibrio alginolyticus</name>
    <dbReference type="NCBI Taxonomy" id="663"/>
    <lineage>
        <taxon>Bacteria</taxon>
        <taxon>Pseudomonadati</taxon>
        <taxon>Pseudomonadota</taxon>
        <taxon>Gammaproteobacteria</taxon>
        <taxon>Vibrionales</taxon>
        <taxon>Vibrionaceae</taxon>
        <taxon>Vibrio</taxon>
    </lineage>
</organism>
<proteinExistence type="predicted"/>
<evidence type="ECO:0000313" key="1">
    <source>
        <dbReference type="EMBL" id="NMR73657.1"/>
    </source>
</evidence>
<protein>
    <submittedName>
        <fullName evidence="1">Uncharacterized protein</fullName>
    </submittedName>
</protein>
<name>A0A7Y0QXZ2_VIBAL</name>
<accession>A0A7Y0QXZ2</accession>
<reference evidence="1 2" key="1">
    <citation type="submission" date="2020-04" db="EMBL/GenBank/DDBJ databases">
        <title>Whole-genome sequencing of Vibrio spp. from China reveals different genetic environments of blaCTX-M-14 among diverse lineages.</title>
        <authorList>
            <person name="Zheng Z."/>
            <person name="Ye L."/>
            <person name="Chen S."/>
        </authorList>
    </citation>
    <scope>NUCLEOTIDE SEQUENCE [LARGE SCALE GENOMIC DNA]</scope>
    <source>
        <strain evidence="1 2">Vb1636</strain>
    </source>
</reference>
<sequence length="157" mass="18447">MITTVWGNFLSTLNDLQLNRILAICFDRLSNGNRFPPSLGELMTQINQRTEAEYREAYDRFLNRAPMGRAEKWVAQNCDWDLKRARAGGELELFIKYLRDADAKERSGRLRLAEDELKALPVHSRVSVSDKVREEYRRSGERHEFSDRIDQLRAMKR</sequence>
<dbReference type="AlphaFoldDB" id="A0A7Y0QXZ2"/>
<dbReference type="RefSeq" id="WP_169628547.1">
    <property type="nucleotide sequence ID" value="NZ_JABCMA010000006.1"/>
</dbReference>
<comment type="caution">
    <text evidence="1">The sequence shown here is derived from an EMBL/GenBank/DDBJ whole genome shotgun (WGS) entry which is preliminary data.</text>
</comment>
<evidence type="ECO:0000313" key="2">
    <source>
        <dbReference type="Proteomes" id="UP000565155"/>
    </source>
</evidence>
<dbReference type="Proteomes" id="UP000565155">
    <property type="component" value="Unassembled WGS sequence"/>
</dbReference>
<gene>
    <name evidence="1" type="ORF">HKB35_08530</name>
</gene>